<reference evidence="2 3" key="1">
    <citation type="submission" date="2024-02" db="EMBL/GenBank/DDBJ databases">
        <authorList>
            <person name="Chen Y."/>
            <person name="Shah S."/>
            <person name="Dougan E. K."/>
            <person name="Thang M."/>
            <person name="Chan C."/>
        </authorList>
    </citation>
    <scope>NUCLEOTIDE SEQUENCE [LARGE SCALE GENOMIC DNA]</scope>
</reference>
<feature type="region of interest" description="Disordered" evidence="1">
    <location>
        <begin position="593"/>
        <end position="633"/>
    </location>
</feature>
<gene>
    <name evidence="2" type="ORF">SCF082_LOCUS50653</name>
</gene>
<name>A0ABP0S9D7_9DINO</name>
<feature type="non-terminal residue" evidence="2">
    <location>
        <position position="715"/>
    </location>
</feature>
<feature type="non-terminal residue" evidence="2">
    <location>
        <position position="1"/>
    </location>
</feature>
<accession>A0ABP0S9D7</accession>
<organism evidence="2 3">
    <name type="scientific">Durusdinium trenchii</name>
    <dbReference type="NCBI Taxonomy" id="1381693"/>
    <lineage>
        <taxon>Eukaryota</taxon>
        <taxon>Sar</taxon>
        <taxon>Alveolata</taxon>
        <taxon>Dinophyceae</taxon>
        <taxon>Suessiales</taxon>
        <taxon>Symbiodiniaceae</taxon>
        <taxon>Durusdinium</taxon>
    </lineage>
</organism>
<protein>
    <submittedName>
        <fullName evidence="2">Uncharacterized protein</fullName>
    </submittedName>
</protein>
<evidence type="ECO:0000313" key="2">
    <source>
        <dbReference type="EMBL" id="CAK9108987.1"/>
    </source>
</evidence>
<dbReference type="Proteomes" id="UP001642464">
    <property type="component" value="Unassembled WGS sequence"/>
</dbReference>
<sequence>DRDSLMHDWRIGKAVLEQEIERKTAFWDIIPHKLAGLLHTDHSKACAAAVACVDQFDKSAEQWHHRVSKVFLLPETPLRSAVEAMRSGANLFDLDPFIQVALLRFAGVSVVERSVESKHAPAKRYFSRASRFSGATVSLNLRLPEINRRMARDPNVFRALTRLLRFHECNSMRDLFSLVHLIGLSGHPAVQESVGQIKQKLAVLITYHMDVQSMLRLPDVYATVIRLDAQSRKKCLEEAKSAAKRLGHAALPAMNAEDSMKSFLLRGHCEALILHMAPNAKQLTASHQIVQLHLQLEHSERWKSNREILVAVDPVKPSVEKTGFHSFGLDLQRVDDDMLLSGWFCWDILPQHEFILLDTLDLPDLQGKDLCKFAPGDSTPQAMGLIRSMVNAQAFAKTENVFVIGSRGSSQWDDLQRAYLETLKAKGFVIAMDDQELSWQLTESGRRRIHACSVLTNKRSVGHARSPPGSKFDWTLHEMVSNLEGAGWNVVRERQKESARRALTLSQDLWAEGPADQKRIYFEKSLGKKYLLVLLHLKELFAVGVTEVFHGQPAGYYSRFFDNKGSPKKPAEQAEEGADSIMDIELEVVEADPPKIPPRRGKRARVAREDAGALPPLPPDPLTSIVLPPSSATQTRRRQAEIAPALADEDHEGDNDVIMESILAHFEFADENPDNPSQAPSSSAVVEATSHSAGGGGEVAEPVLELPEAEESNVE</sequence>
<comment type="caution">
    <text evidence="2">The sequence shown here is derived from an EMBL/GenBank/DDBJ whole genome shotgun (WGS) entry which is preliminary data.</text>
</comment>
<evidence type="ECO:0000313" key="3">
    <source>
        <dbReference type="Proteomes" id="UP001642464"/>
    </source>
</evidence>
<feature type="region of interest" description="Disordered" evidence="1">
    <location>
        <begin position="668"/>
        <end position="715"/>
    </location>
</feature>
<evidence type="ECO:0000256" key="1">
    <source>
        <dbReference type="SAM" id="MobiDB-lite"/>
    </source>
</evidence>
<proteinExistence type="predicted"/>
<dbReference type="EMBL" id="CAXAMM010043206">
    <property type="protein sequence ID" value="CAK9108987.1"/>
    <property type="molecule type" value="Genomic_DNA"/>
</dbReference>
<feature type="compositionally biased region" description="Polar residues" evidence="1">
    <location>
        <begin position="674"/>
        <end position="692"/>
    </location>
</feature>
<keyword evidence="3" id="KW-1185">Reference proteome</keyword>